<feature type="region of interest" description="Disordered" evidence="1">
    <location>
        <begin position="73"/>
        <end position="203"/>
    </location>
</feature>
<evidence type="ECO:0000313" key="2">
    <source>
        <dbReference type="EMBL" id="NXA13585.1"/>
    </source>
</evidence>
<feature type="compositionally biased region" description="Polar residues" evidence="1">
    <location>
        <begin position="264"/>
        <end position="273"/>
    </location>
</feature>
<feature type="region of interest" description="Disordered" evidence="1">
    <location>
        <begin position="228"/>
        <end position="278"/>
    </location>
</feature>
<keyword evidence="3" id="KW-1185">Reference proteome</keyword>
<reference evidence="2 3" key="1">
    <citation type="submission" date="2019-09" db="EMBL/GenBank/DDBJ databases">
        <title>Bird 10,000 Genomes (B10K) Project - Family phase.</title>
        <authorList>
            <person name="Zhang G."/>
        </authorList>
    </citation>
    <scope>NUCLEOTIDE SEQUENCE [LARGE SCALE GENOMIC DNA]</scope>
    <source>
        <strain evidence="2">B10K-DU-030-41</strain>
        <tissue evidence="2">Muscle</tissue>
    </source>
</reference>
<evidence type="ECO:0000256" key="1">
    <source>
        <dbReference type="SAM" id="MobiDB-lite"/>
    </source>
</evidence>
<sequence>EGLEGTSGSIRPRDHTEKEQPPAKPTPRSPHPSTTSVQGVAGEKPGAEVCPLGYLGIPAGRGALLRQEAIISQEDSGLPVDKESPAKALEKGSSQPEPLGPVGSRGAERVPGMRWGEEGVLDATGKARSRQGEVRPAEHSTTEREICRGEQSEGRALGKDGSEGDSQHTREELGMEKAAAQTPELPKTPVEQVGTTEGRRAEVCPWETREQGRTVRAEICPWDTEEAQLEQERHEGERKSIRPKSLEGVEQPRMGLPAKHPTVSKPSSQQAGTMDTKKATICPWEVEDEPLPKTEICPWEEAPAGKEGLSRETCGTSKGEGKPGSRGLEDTK</sequence>
<feature type="compositionally biased region" description="Basic and acidic residues" evidence="1">
    <location>
        <begin position="130"/>
        <end position="175"/>
    </location>
</feature>
<comment type="caution">
    <text evidence="2">The sequence shown here is derived from an EMBL/GenBank/DDBJ whole genome shotgun (WGS) entry which is preliminary data.</text>
</comment>
<feature type="non-terminal residue" evidence="2">
    <location>
        <position position="1"/>
    </location>
</feature>
<name>A0A7K7T9P4_9TYRA</name>
<dbReference type="OrthoDB" id="5823771at2759"/>
<organism evidence="2 3">
    <name type="scientific">Sapayoa aenigma</name>
    <name type="common">broad-billed sapayoa</name>
    <dbReference type="NCBI Taxonomy" id="239371"/>
    <lineage>
        <taxon>Eukaryota</taxon>
        <taxon>Metazoa</taxon>
        <taxon>Chordata</taxon>
        <taxon>Craniata</taxon>
        <taxon>Vertebrata</taxon>
        <taxon>Euteleostomi</taxon>
        <taxon>Archelosauria</taxon>
        <taxon>Archosauria</taxon>
        <taxon>Dinosauria</taxon>
        <taxon>Saurischia</taxon>
        <taxon>Theropoda</taxon>
        <taxon>Coelurosauria</taxon>
        <taxon>Aves</taxon>
        <taxon>Neognathae</taxon>
        <taxon>Neoaves</taxon>
        <taxon>Telluraves</taxon>
        <taxon>Australaves</taxon>
        <taxon>Passeriformes</taxon>
        <taxon>Tyrannidae</taxon>
        <taxon>Sapayoa</taxon>
    </lineage>
</organism>
<proteinExistence type="predicted"/>
<evidence type="ECO:0000313" key="3">
    <source>
        <dbReference type="Proteomes" id="UP000589485"/>
    </source>
</evidence>
<feature type="region of interest" description="Disordered" evidence="1">
    <location>
        <begin position="1"/>
        <end position="49"/>
    </location>
</feature>
<accession>A0A7K7T9P4</accession>
<gene>
    <name evidence="2" type="primary">Gpr179</name>
    <name evidence="2" type="ORF">SAPAEN_R15092</name>
</gene>
<feature type="non-terminal residue" evidence="2">
    <location>
        <position position="332"/>
    </location>
</feature>
<feature type="region of interest" description="Disordered" evidence="1">
    <location>
        <begin position="293"/>
        <end position="332"/>
    </location>
</feature>
<dbReference type="Proteomes" id="UP000589485">
    <property type="component" value="Unassembled WGS sequence"/>
</dbReference>
<feature type="compositionally biased region" description="Basic and acidic residues" evidence="1">
    <location>
        <begin position="80"/>
        <end position="90"/>
    </location>
</feature>
<feature type="compositionally biased region" description="Basic and acidic residues" evidence="1">
    <location>
        <begin position="11"/>
        <end position="21"/>
    </location>
</feature>
<dbReference type="EMBL" id="VZSY01001094">
    <property type="protein sequence ID" value="NXA13585.1"/>
    <property type="molecule type" value="Genomic_DNA"/>
</dbReference>
<feature type="compositionally biased region" description="Basic and acidic residues" evidence="1">
    <location>
        <begin position="319"/>
        <end position="332"/>
    </location>
</feature>
<feature type="compositionally biased region" description="Basic and acidic residues" evidence="1">
    <location>
        <begin position="230"/>
        <end position="247"/>
    </location>
</feature>
<protein>
    <submittedName>
        <fullName evidence="2">GP179 protein</fullName>
    </submittedName>
</protein>
<dbReference type="AlphaFoldDB" id="A0A7K7T9P4"/>